<feature type="domain" description="Protein kinase" evidence="1">
    <location>
        <begin position="1"/>
        <end position="150"/>
    </location>
</feature>
<dbReference type="GO" id="GO:0005524">
    <property type="term" value="F:ATP binding"/>
    <property type="evidence" value="ECO:0007669"/>
    <property type="project" value="InterPro"/>
</dbReference>
<dbReference type="SMART" id="SM00220">
    <property type="entry name" value="S_TKc"/>
    <property type="match status" value="1"/>
</dbReference>
<protein>
    <recommendedName>
        <fullName evidence="1">Protein kinase domain-containing protein</fullName>
    </recommendedName>
</protein>
<reference evidence="2" key="1">
    <citation type="submission" date="2017-07" db="EMBL/GenBank/DDBJ databases">
        <title>Taro Niue Genome Assembly and Annotation.</title>
        <authorList>
            <person name="Atibalentja N."/>
            <person name="Keating K."/>
            <person name="Fields C.J."/>
        </authorList>
    </citation>
    <scope>NUCLEOTIDE SEQUENCE</scope>
    <source>
        <strain evidence="2">Niue_2</strain>
        <tissue evidence="2">Leaf</tissue>
    </source>
</reference>
<dbReference type="InterPro" id="IPR000719">
    <property type="entry name" value="Prot_kinase_dom"/>
</dbReference>
<dbReference type="InterPro" id="IPR008271">
    <property type="entry name" value="Ser/Thr_kinase_AS"/>
</dbReference>
<gene>
    <name evidence="2" type="ORF">Taro_021546</name>
</gene>
<feature type="non-terminal residue" evidence="2">
    <location>
        <position position="174"/>
    </location>
</feature>
<dbReference type="AlphaFoldDB" id="A0A843V2R4"/>
<dbReference type="Pfam" id="PF07714">
    <property type="entry name" value="PK_Tyr_Ser-Thr"/>
    <property type="match status" value="1"/>
</dbReference>
<sequence length="174" mass="19525">ARGMNYLHNCMPIIVHGDLKSPNLLVDKNWVVKVCDFGLSRMKHSTFLSSRSMAGTAEWMAPEVLRNEPSDEKCDVYSFGVILWELCTLQQPWEGMNPMQVVGAVGFQQRRLDIPDDMDPDITNIIMNCWQTDNGSLETIAEVSQYEPTTPAADAAKWRHRGADAVKQLDKAGV</sequence>
<dbReference type="PANTHER" id="PTHR23257">
    <property type="entry name" value="SERINE-THREONINE PROTEIN KINASE"/>
    <property type="match status" value="1"/>
</dbReference>
<proteinExistence type="predicted"/>
<name>A0A843V2R4_COLES</name>
<organism evidence="2 3">
    <name type="scientific">Colocasia esculenta</name>
    <name type="common">Wild taro</name>
    <name type="synonym">Arum esculentum</name>
    <dbReference type="NCBI Taxonomy" id="4460"/>
    <lineage>
        <taxon>Eukaryota</taxon>
        <taxon>Viridiplantae</taxon>
        <taxon>Streptophyta</taxon>
        <taxon>Embryophyta</taxon>
        <taxon>Tracheophyta</taxon>
        <taxon>Spermatophyta</taxon>
        <taxon>Magnoliopsida</taxon>
        <taxon>Liliopsida</taxon>
        <taxon>Araceae</taxon>
        <taxon>Aroideae</taxon>
        <taxon>Colocasieae</taxon>
        <taxon>Colocasia</taxon>
    </lineage>
</organism>
<keyword evidence="3" id="KW-1185">Reference proteome</keyword>
<dbReference type="InterPro" id="IPR011009">
    <property type="entry name" value="Kinase-like_dom_sf"/>
</dbReference>
<accession>A0A843V2R4</accession>
<dbReference type="PANTHER" id="PTHR23257:SF978">
    <property type="entry name" value="PROTEIN KINASE FAMILY PROTEIN"/>
    <property type="match status" value="1"/>
</dbReference>
<dbReference type="InterPro" id="IPR001245">
    <property type="entry name" value="Ser-Thr/Tyr_kinase_cat_dom"/>
</dbReference>
<evidence type="ECO:0000259" key="1">
    <source>
        <dbReference type="PROSITE" id="PS50011"/>
    </source>
</evidence>
<dbReference type="InterPro" id="IPR050167">
    <property type="entry name" value="Ser_Thr_protein_kinase"/>
</dbReference>
<dbReference type="PROSITE" id="PS00108">
    <property type="entry name" value="PROTEIN_KINASE_ST"/>
    <property type="match status" value="1"/>
</dbReference>
<comment type="caution">
    <text evidence="2">The sequence shown here is derived from an EMBL/GenBank/DDBJ whole genome shotgun (WGS) entry which is preliminary data.</text>
</comment>
<dbReference type="EMBL" id="NMUH01001107">
    <property type="protein sequence ID" value="MQL88977.1"/>
    <property type="molecule type" value="Genomic_DNA"/>
</dbReference>
<dbReference type="GO" id="GO:0005737">
    <property type="term" value="C:cytoplasm"/>
    <property type="evidence" value="ECO:0007669"/>
    <property type="project" value="TreeGrafter"/>
</dbReference>
<evidence type="ECO:0000313" key="2">
    <source>
        <dbReference type="EMBL" id="MQL88977.1"/>
    </source>
</evidence>
<dbReference type="OrthoDB" id="339325at2759"/>
<dbReference type="SUPFAM" id="SSF56112">
    <property type="entry name" value="Protein kinase-like (PK-like)"/>
    <property type="match status" value="1"/>
</dbReference>
<dbReference type="GO" id="GO:0007165">
    <property type="term" value="P:signal transduction"/>
    <property type="evidence" value="ECO:0007669"/>
    <property type="project" value="TreeGrafter"/>
</dbReference>
<dbReference type="PROSITE" id="PS50011">
    <property type="entry name" value="PROTEIN_KINASE_DOM"/>
    <property type="match status" value="1"/>
</dbReference>
<dbReference type="Gene3D" id="1.10.510.10">
    <property type="entry name" value="Transferase(Phosphotransferase) domain 1"/>
    <property type="match status" value="1"/>
</dbReference>
<dbReference type="GO" id="GO:0004672">
    <property type="term" value="F:protein kinase activity"/>
    <property type="evidence" value="ECO:0007669"/>
    <property type="project" value="InterPro"/>
</dbReference>
<evidence type="ECO:0000313" key="3">
    <source>
        <dbReference type="Proteomes" id="UP000652761"/>
    </source>
</evidence>
<dbReference type="Proteomes" id="UP000652761">
    <property type="component" value="Unassembled WGS sequence"/>
</dbReference>